<dbReference type="EMBL" id="LT960614">
    <property type="protein sequence ID" value="SON54319.1"/>
    <property type="molecule type" value="Genomic_DNA"/>
</dbReference>
<proteinExistence type="predicted"/>
<dbReference type="Proteomes" id="UP000223606">
    <property type="component" value="Chromosome 1"/>
</dbReference>
<evidence type="ECO:0000313" key="1">
    <source>
        <dbReference type="EMBL" id="SON54319.1"/>
    </source>
</evidence>
<protein>
    <submittedName>
        <fullName evidence="1">Uncharacterized protein</fullName>
    </submittedName>
</protein>
<dbReference type="KEGG" id="hdi:HDIA_0778"/>
<dbReference type="OrthoDB" id="7595983at2"/>
<dbReference type="RefSeq" id="WP_099554544.1">
    <property type="nucleotide sequence ID" value="NZ_LT960614.1"/>
</dbReference>
<sequence>MTDPFRLRAAKALTAVLQEITPDNGYVNDLSASVFRGRSIFGSTDPVTMVSILEPHTEHRDLPTPVAASAMAREWEMLIQGFVKDDPNNPTDPAHTLAAEVCRRLAIEAGRKAQAPERGFDPLGMNKRDMKNRVEGILIGSPIVRPADEISNKAYFWTRLTLKIVEDISDPFG</sequence>
<dbReference type="AlphaFoldDB" id="A0A2C9D2C0"/>
<name>A0A2C9D2C0_9HYPH</name>
<keyword evidence="2" id="KW-1185">Reference proteome</keyword>
<gene>
    <name evidence="1" type="ORF">HDIA_0778</name>
</gene>
<evidence type="ECO:0000313" key="2">
    <source>
        <dbReference type="Proteomes" id="UP000223606"/>
    </source>
</evidence>
<accession>A0A2C9D2C0</accession>
<reference evidence="2" key="1">
    <citation type="submission" date="2017-09" db="EMBL/GenBank/DDBJ databases">
        <title>Genome sequence of Nannocystis excedens DSM 71.</title>
        <authorList>
            <person name="Blom J."/>
        </authorList>
    </citation>
    <scope>NUCLEOTIDE SEQUENCE [LARGE SCALE GENOMIC DNA]</scope>
    <source>
        <strain evidence="2">type strain: E19</strain>
    </source>
</reference>
<organism evidence="1 2">
    <name type="scientific">Hartmannibacter diazotrophicus</name>
    <dbReference type="NCBI Taxonomy" id="1482074"/>
    <lineage>
        <taxon>Bacteria</taxon>
        <taxon>Pseudomonadati</taxon>
        <taxon>Pseudomonadota</taxon>
        <taxon>Alphaproteobacteria</taxon>
        <taxon>Hyphomicrobiales</taxon>
        <taxon>Pleomorphomonadaceae</taxon>
        <taxon>Hartmannibacter</taxon>
    </lineage>
</organism>